<dbReference type="RefSeq" id="WP_183353175.1">
    <property type="nucleotide sequence ID" value="NZ_BLXX01000001.1"/>
</dbReference>
<reference evidence="4" key="1">
    <citation type="submission" date="2020-06" db="EMBL/GenBank/DDBJ databases">
        <title>Draft genomic sequence of Geomonas sp. Red330.</title>
        <authorList>
            <person name="Itoh H."/>
            <person name="Zhenxing X."/>
            <person name="Ushijima N."/>
            <person name="Masuda Y."/>
            <person name="Shiratori Y."/>
            <person name="Senoo K."/>
        </authorList>
    </citation>
    <scope>NUCLEOTIDE SEQUENCE [LARGE SCALE GENOMIC DNA]</scope>
    <source>
        <strain evidence="4">Red330</strain>
    </source>
</reference>
<protein>
    <submittedName>
        <fullName evidence="3">Uncharacterized protein</fullName>
    </submittedName>
</protein>
<dbReference type="AlphaFoldDB" id="A0A6V8MEH9"/>
<dbReference type="Proteomes" id="UP000556026">
    <property type="component" value="Unassembled WGS sequence"/>
</dbReference>
<sequence length="237" mass="24721">MSLILDALRKMEQDRSSRRGSAQDLRPEVLRYRRAPVAERRLPLRWISLAVLLVVVALGAGFLTLGSLRGKEVAIPASQAPAGEAPAAAVPTSPAPAAQPAAPEAAPAPGAAAGTVPEPARPPLAAGLKEVPAVAKESVPEPRPGKPERPVQPARRERPAPAAAPAQQPVMVGSGDITVSGIAWQDERNLRRAVLNGTLVGEGAQVAGARVVEIKEDRVRLSRNGQLFEVLLSSAAH</sequence>
<feature type="region of interest" description="Disordered" evidence="1">
    <location>
        <begin position="85"/>
        <end position="172"/>
    </location>
</feature>
<organism evidence="3 4">
    <name type="scientific">Geomonas silvestris</name>
    <dbReference type="NCBI Taxonomy" id="2740184"/>
    <lineage>
        <taxon>Bacteria</taxon>
        <taxon>Pseudomonadati</taxon>
        <taxon>Thermodesulfobacteriota</taxon>
        <taxon>Desulfuromonadia</taxon>
        <taxon>Geobacterales</taxon>
        <taxon>Geobacteraceae</taxon>
        <taxon>Geomonas</taxon>
    </lineage>
</organism>
<feature type="transmembrane region" description="Helical" evidence="2">
    <location>
        <begin position="46"/>
        <end position="65"/>
    </location>
</feature>
<keyword evidence="2" id="KW-0812">Transmembrane</keyword>
<evidence type="ECO:0000313" key="4">
    <source>
        <dbReference type="Proteomes" id="UP000556026"/>
    </source>
</evidence>
<accession>A0A6V8MEH9</accession>
<feature type="compositionally biased region" description="Low complexity" evidence="1">
    <location>
        <begin position="160"/>
        <end position="170"/>
    </location>
</feature>
<evidence type="ECO:0000313" key="3">
    <source>
        <dbReference type="EMBL" id="GFO58332.1"/>
    </source>
</evidence>
<proteinExistence type="predicted"/>
<gene>
    <name evidence="3" type="ORF">GMST_06570</name>
</gene>
<name>A0A6V8MEH9_9BACT</name>
<keyword evidence="4" id="KW-1185">Reference proteome</keyword>
<dbReference type="EMBL" id="BLXX01000001">
    <property type="protein sequence ID" value="GFO58332.1"/>
    <property type="molecule type" value="Genomic_DNA"/>
</dbReference>
<feature type="compositionally biased region" description="Low complexity" evidence="1">
    <location>
        <begin position="85"/>
        <end position="118"/>
    </location>
</feature>
<comment type="caution">
    <text evidence="3">The sequence shown here is derived from an EMBL/GenBank/DDBJ whole genome shotgun (WGS) entry which is preliminary data.</text>
</comment>
<evidence type="ECO:0000256" key="1">
    <source>
        <dbReference type="SAM" id="MobiDB-lite"/>
    </source>
</evidence>
<keyword evidence="2" id="KW-0472">Membrane</keyword>
<feature type="compositionally biased region" description="Basic and acidic residues" evidence="1">
    <location>
        <begin position="138"/>
        <end position="159"/>
    </location>
</feature>
<evidence type="ECO:0000256" key="2">
    <source>
        <dbReference type="SAM" id="Phobius"/>
    </source>
</evidence>
<keyword evidence="2" id="KW-1133">Transmembrane helix</keyword>